<dbReference type="Proteomes" id="UP001243623">
    <property type="component" value="Chromosome"/>
</dbReference>
<dbReference type="AlphaFoldDB" id="A0A9Y2EV26"/>
<keyword evidence="2" id="KW-1185">Reference proteome</keyword>
<evidence type="ECO:0000313" key="2">
    <source>
        <dbReference type="Proteomes" id="UP001243623"/>
    </source>
</evidence>
<dbReference type="EMBL" id="CP120678">
    <property type="protein sequence ID" value="WIW70234.1"/>
    <property type="molecule type" value="Genomic_DNA"/>
</dbReference>
<name>A0A9Y2EV26_9FIRM</name>
<gene>
    <name evidence="1" type="ORF">P3F81_10085</name>
</gene>
<dbReference type="KEGG" id="sgbi:P3F81_10085"/>
<proteinExistence type="predicted"/>
<dbReference type="RefSeq" id="WP_147670025.1">
    <property type="nucleotide sequence ID" value="NZ_CP120678.1"/>
</dbReference>
<organism evidence="1 2">
    <name type="scientific">Selenobaculum gibii</name>
    <dbReference type="NCBI Taxonomy" id="3054208"/>
    <lineage>
        <taxon>Bacteria</taxon>
        <taxon>Bacillati</taxon>
        <taxon>Bacillota</taxon>
        <taxon>Negativicutes</taxon>
        <taxon>Selenomonadales</taxon>
        <taxon>Selenomonadaceae</taxon>
        <taxon>Selenobaculum</taxon>
    </lineage>
</organism>
<reference evidence="1" key="1">
    <citation type="submission" date="2023-03" db="EMBL/GenBank/DDBJ databases">
        <title>Selenobaculum gbiensis gen. nov. sp. nov., a new bacterium isolated from the gut microbiota of IBD patient.</title>
        <authorList>
            <person name="Yeo S."/>
            <person name="Park H."/>
            <person name="Huh C.S."/>
        </authorList>
    </citation>
    <scope>NUCLEOTIDE SEQUENCE</scope>
    <source>
        <strain evidence="1">ICN-92133</strain>
    </source>
</reference>
<evidence type="ECO:0000313" key="1">
    <source>
        <dbReference type="EMBL" id="WIW70234.1"/>
    </source>
</evidence>
<accession>A0A9Y2EV26</accession>
<protein>
    <submittedName>
        <fullName evidence="1">Uncharacterized protein</fullName>
    </submittedName>
</protein>
<sequence length="180" mass="20640">MKKLFYQSKKHLFIFAVTLFAIIVLPLRTEAAPYTYTNTEYGFSITCPDKPQGIISLNRTQDEKGVLLVFEGDANEVKYGWLILVDAFTDKDMPKLKDMPTQELDAYMQLLLHNGANEVVAVVPIEEEPALYTINKGEKKEAVTYIQSKRNYMVTLISPMDKFKERINPYQEGLISFKSK</sequence>